<dbReference type="RefSeq" id="WP_102366114.1">
    <property type="nucleotide sequence ID" value="NZ_CP020991.1"/>
</dbReference>
<dbReference type="EMBL" id="CP020991">
    <property type="protein sequence ID" value="AUO19958.1"/>
    <property type="molecule type" value="Genomic_DNA"/>
</dbReference>
<dbReference type="InterPro" id="IPR050194">
    <property type="entry name" value="Glycosyltransferase_grp1"/>
</dbReference>
<evidence type="ECO:0000313" key="3">
    <source>
        <dbReference type="EMBL" id="AUO19958.1"/>
    </source>
</evidence>
<dbReference type="InterPro" id="IPR001296">
    <property type="entry name" value="Glyco_trans_1"/>
</dbReference>
<dbReference type="PANTHER" id="PTHR45947:SF3">
    <property type="entry name" value="SULFOQUINOVOSYL TRANSFERASE SQD2"/>
    <property type="match status" value="1"/>
</dbReference>
<reference evidence="3 4" key="1">
    <citation type="submission" date="2017-04" db="EMBL/GenBank/DDBJ databases">
        <title>Monoglobus pectinilyticus 14 draft genome.</title>
        <authorList>
            <person name="Kim C."/>
            <person name="Rosendale D.I."/>
            <person name="Kelly W.J."/>
            <person name="Tannock G.W."/>
            <person name="Patchett M.L."/>
            <person name="Jordens J.Z."/>
        </authorList>
    </citation>
    <scope>NUCLEOTIDE SEQUENCE [LARGE SCALE GENOMIC DNA]</scope>
    <source>
        <strain evidence="3 4">14</strain>
    </source>
</reference>
<accession>A0A2K9P5F9</accession>
<dbReference type="OrthoDB" id="9787617at2"/>
<dbReference type="Pfam" id="PF00534">
    <property type="entry name" value="Glycos_transf_1"/>
    <property type="match status" value="1"/>
</dbReference>
<dbReference type="InterPro" id="IPR028098">
    <property type="entry name" value="Glyco_trans_4-like_N"/>
</dbReference>
<dbReference type="CDD" id="cd03801">
    <property type="entry name" value="GT4_PimA-like"/>
    <property type="match status" value="1"/>
</dbReference>
<dbReference type="PANTHER" id="PTHR45947">
    <property type="entry name" value="SULFOQUINOVOSYL TRANSFERASE SQD2"/>
    <property type="match status" value="1"/>
</dbReference>
<proteinExistence type="predicted"/>
<evidence type="ECO:0000313" key="4">
    <source>
        <dbReference type="Proteomes" id="UP000235589"/>
    </source>
</evidence>
<keyword evidence="3" id="KW-0808">Transferase</keyword>
<dbReference type="Gene3D" id="3.40.50.2000">
    <property type="entry name" value="Glycogen Phosphorylase B"/>
    <property type="match status" value="2"/>
</dbReference>
<dbReference type="Proteomes" id="UP000235589">
    <property type="component" value="Chromosome"/>
</dbReference>
<dbReference type="SUPFAM" id="SSF53756">
    <property type="entry name" value="UDP-Glycosyltransferase/glycogen phosphorylase"/>
    <property type="match status" value="1"/>
</dbReference>
<protein>
    <submittedName>
        <fullName evidence="3">Glycoside transferase family 4</fullName>
    </submittedName>
</protein>
<name>A0A2K9P5F9_9FIRM</name>
<feature type="domain" description="Glycosyltransferase subfamily 4-like N-terminal" evidence="2">
    <location>
        <begin position="13"/>
        <end position="168"/>
    </location>
</feature>
<dbReference type="GeneID" id="98063189"/>
<sequence length="367" mass="39973">MIKVVEVSSDSNIGGAGKCIITFLKYFDRKQFDVSVVLPKNSLLKPEAEALGVKVYEMDNLAEKSLDMKAIGSLKKLFKEIKPDIVHTHASMSARIAAKQCRIKTVYTRHSVFEPSRKISQGPGKAVNGWINNHTADRIIAVAEAAKDNLTATGVSADKIDVVLNGVEALKPAADIQKVRSGFGIEPDEKAVAIVARLTEVKGHRYFIEAAKILKKRGVKAKFLIAGTGDTAEALKRQIKNEGLIGTVKMLGFLNDVEPLMNAMDIQANCSFGTEATSLSLLQGMSLGKPAVVTDFGGNPGVIRDGENGFMVPIKDPAAMADTLHKLMTDESLYESMSKRSLEIYNECFTAEVNTKRIEDIYLKLLN</sequence>
<keyword evidence="4" id="KW-1185">Reference proteome</keyword>
<feature type="domain" description="Glycosyl transferase family 1" evidence="1">
    <location>
        <begin position="177"/>
        <end position="340"/>
    </location>
</feature>
<dbReference type="Pfam" id="PF13439">
    <property type="entry name" value="Glyco_transf_4"/>
    <property type="match status" value="1"/>
</dbReference>
<gene>
    <name evidence="3" type="ORF">B9O19_01809</name>
</gene>
<dbReference type="KEGG" id="mpec:B9O19_01809"/>
<evidence type="ECO:0000259" key="1">
    <source>
        <dbReference type="Pfam" id="PF00534"/>
    </source>
</evidence>
<evidence type="ECO:0000259" key="2">
    <source>
        <dbReference type="Pfam" id="PF13439"/>
    </source>
</evidence>
<dbReference type="GO" id="GO:0016757">
    <property type="term" value="F:glycosyltransferase activity"/>
    <property type="evidence" value="ECO:0007669"/>
    <property type="project" value="InterPro"/>
</dbReference>
<dbReference type="AlphaFoldDB" id="A0A2K9P5F9"/>
<organism evidence="3 4">
    <name type="scientific">Monoglobus pectinilyticus</name>
    <dbReference type="NCBI Taxonomy" id="1981510"/>
    <lineage>
        <taxon>Bacteria</taxon>
        <taxon>Bacillati</taxon>
        <taxon>Bacillota</taxon>
        <taxon>Clostridia</taxon>
        <taxon>Monoglobales</taxon>
        <taxon>Monoglobaceae</taxon>
        <taxon>Monoglobus</taxon>
    </lineage>
</organism>